<evidence type="ECO:0000313" key="6">
    <source>
        <dbReference type="Proteomes" id="UP000504844"/>
    </source>
</evidence>
<dbReference type="GO" id="GO:0016757">
    <property type="term" value="F:glycosyltransferase activity"/>
    <property type="evidence" value="ECO:0007669"/>
    <property type="project" value="UniProtKB-KW"/>
</dbReference>
<sequence length="369" mass="42361">MFNLKMSDFSESVAELSCRYNFDSDNFDFTAKPTKIGSSDEKFFVEWNRSEYSTVGLYEFPNSYLLPRKGGMDKRHSILDSNRRPVDDFSYGIDDLNKAGIIDHTELAVNIQCPILDFGDVSLFVMSSPQSHQNHYHWHFFYMPILIYLDQIKKRKNSFILAPRLSTMQREILERAGLNLKKVIEYEGAVAIKAKSILVPSTSTFIPRIIPQMLPIYNKLALSTVKNSSDVIAKKRVYISRLDAPQRRIINESNLISLLKEYDFEVVTFSGLNFSSQVELIKDAEIVIAPHGAGLTNLVYAKNLKVLYELFSSEWLHGCYRDLALCKGIKYYYSIFSCDDNVSTITRESDYSIDLEVVESFLKTLQLNN</sequence>
<accession>A0A6M8SS38</accession>
<dbReference type="InterPro" id="IPR007657">
    <property type="entry name" value="Glycosyltransferase_61"/>
</dbReference>
<evidence type="ECO:0000256" key="2">
    <source>
        <dbReference type="ARBA" id="ARBA00022679"/>
    </source>
</evidence>
<dbReference type="EMBL" id="CP054143">
    <property type="protein sequence ID" value="QKJ66126.1"/>
    <property type="molecule type" value="Genomic_DNA"/>
</dbReference>
<evidence type="ECO:0000256" key="1">
    <source>
        <dbReference type="ARBA" id="ARBA00022676"/>
    </source>
</evidence>
<keyword evidence="2 5" id="KW-0808">Transferase</keyword>
<organism evidence="5 6">
    <name type="scientific">Deefgea piscis</name>
    <dbReference type="NCBI Taxonomy" id="2739061"/>
    <lineage>
        <taxon>Bacteria</taxon>
        <taxon>Pseudomonadati</taxon>
        <taxon>Pseudomonadota</taxon>
        <taxon>Betaproteobacteria</taxon>
        <taxon>Neisseriales</taxon>
        <taxon>Chitinibacteraceae</taxon>
        <taxon>Deefgea</taxon>
    </lineage>
</organism>
<dbReference type="AlphaFoldDB" id="A0A6M8SS38"/>
<dbReference type="KEGG" id="dee:HQN60_05025"/>
<feature type="domain" description="Glycosyltransferase 61 catalytic" evidence="4">
    <location>
        <begin position="136"/>
        <end position="302"/>
    </location>
</feature>
<dbReference type="PANTHER" id="PTHR20961">
    <property type="entry name" value="GLYCOSYLTRANSFERASE"/>
    <property type="match status" value="1"/>
</dbReference>
<dbReference type="Pfam" id="PF04577">
    <property type="entry name" value="Glyco_transf_61"/>
    <property type="match status" value="1"/>
</dbReference>
<gene>
    <name evidence="5" type="ORF">HQN60_05025</name>
</gene>
<evidence type="ECO:0000313" key="5">
    <source>
        <dbReference type="EMBL" id="QKJ66126.1"/>
    </source>
</evidence>
<protein>
    <submittedName>
        <fullName evidence="5">Glycosyltransferase family 61 protein</fullName>
    </submittedName>
</protein>
<evidence type="ECO:0000259" key="4">
    <source>
        <dbReference type="Pfam" id="PF04577"/>
    </source>
</evidence>
<dbReference type="InterPro" id="IPR049625">
    <property type="entry name" value="Glyco_transf_61_cat"/>
</dbReference>
<dbReference type="Proteomes" id="UP000504844">
    <property type="component" value="Chromosome"/>
</dbReference>
<dbReference type="RefSeq" id="WP_173532630.1">
    <property type="nucleotide sequence ID" value="NZ_CP054143.1"/>
</dbReference>
<name>A0A6M8SS38_9NEIS</name>
<proteinExistence type="predicted"/>
<evidence type="ECO:0000256" key="3">
    <source>
        <dbReference type="ARBA" id="ARBA00023180"/>
    </source>
</evidence>
<keyword evidence="6" id="KW-1185">Reference proteome</keyword>
<keyword evidence="1" id="KW-0328">Glycosyltransferase</keyword>
<reference evidence="5 6" key="1">
    <citation type="submission" date="2020-05" db="EMBL/GenBank/DDBJ databases">
        <title>Complete genome sequence of Deefgea sp. D17.</title>
        <authorList>
            <person name="Bae J.-W."/>
            <person name="Han J.E."/>
        </authorList>
    </citation>
    <scope>NUCLEOTIDE SEQUENCE [LARGE SCALE GENOMIC DNA]</scope>
    <source>
        <strain evidence="5 6">D17</strain>
    </source>
</reference>
<keyword evidence="3" id="KW-0325">Glycoprotein</keyword>